<reference evidence="1 2" key="1">
    <citation type="submission" date="2019-03" db="EMBL/GenBank/DDBJ databases">
        <title>First draft genome of Liparis tanakae, snailfish: a comprehensive survey of snailfish specific genes.</title>
        <authorList>
            <person name="Kim W."/>
            <person name="Song I."/>
            <person name="Jeong J.-H."/>
            <person name="Kim D."/>
            <person name="Kim S."/>
            <person name="Ryu S."/>
            <person name="Song J.Y."/>
            <person name="Lee S.K."/>
        </authorList>
    </citation>
    <scope>NUCLEOTIDE SEQUENCE [LARGE SCALE GENOMIC DNA]</scope>
    <source>
        <tissue evidence="1">Muscle</tissue>
    </source>
</reference>
<dbReference type="Proteomes" id="UP000314294">
    <property type="component" value="Unassembled WGS sequence"/>
</dbReference>
<sequence>MWAEREGAALGDMQEARHAAPTMLMCESVILISCHGLVTCVDGAVKARDWFQVAHAAEQPTNTRVFGGLRCRLSQRGQLEGRGSPSPVLQPVIGSKPPDHRRHVALPLVSYEEDEVESSERRKRGYESFSISPYIRLWARSKQERVTFCRLSFVWSLVYESRFTCRGKQEHTYVGVAGHGSSKRRTSSSLSSPVNLISPTVLPMDVSLAASSAGTERLTQKEERDSILTPLFHHAVLHVPRGVAERELTQGRGNGAQ</sequence>
<name>A0A4Z2I7K0_9TELE</name>
<accession>A0A4Z2I7K0</accession>
<organism evidence="1 2">
    <name type="scientific">Liparis tanakae</name>
    <name type="common">Tanaka's snailfish</name>
    <dbReference type="NCBI Taxonomy" id="230148"/>
    <lineage>
        <taxon>Eukaryota</taxon>
        <taxon>Metazoa</taxon>
        <taxon>Chordata</taxon>
        <taxon>Craniata</taxon>
        <taxon>Vertebrata</taxon>
        <taxon>Euteleostomi</taxon>
        <taxon>Actinopterygii</taxon>
        <taxon>Neopterygii</taxon>
        <taxon>Teleostei</taxon>
        <taxon>Neoteleostei</taxon>
        <taxon>Acanthomorphata</taxon>
        <taxon>Eupercaria</taxon>
        <taxon>Perciformes</taxon>
        <taxon>Cottioidei</taxon>
        <taxon>Cottales</taxon>
        <taxon>Liparidae</taxon>
        <taxon>Liparis</taxon>
    </lineage>
</organism>
<gene>
    <name evidence="1" type="ORF">EYF80_016028</name>
</gene>
<dbReference type="EMBL" id="SRLO01000121">
    <property type="protein sequence ID" value="TNN73820.1"/>
    <property type="molecule type" value="Genomic_DNA"/>
</dbReference>
<keyword evidence="2" id="KW-1185">Reference proteome</keyword>
<dbReference type="AlphaFoldDB" id="A0A4Z2I7K0"/>
<evidence type="ECO:0000313" key="2">
    <source>
        <dbReference type="Proteomes" id="UP000314294"/>
    </source>
</evidence>
<comment type="caution">
    <text evidence="1">The sequence shown here is derived from an EMBL/GenBank/DDBJ whole genome shotgun (WGS) entry which is preliminary data.</text>
</comment>
<protein>
    <submittedName>
        <fullName evidence="1">Uncharacterized protein</fullName>
    </submittedName>
</protein>
<evidence type="ECO:0000313" key="1">
    <source>
        <dbReference type="EMBL" id="TNN73820.1"/>
    </source>
</evidence>
<proteinExistence type="predicted"/>